<dbReference type="Pfam" id="PF01593">
    <property type="entry name" value="Amino_oxidase"/>
    <property type="match status" value="1"/>
</dbReference>
<gene>
    <name evidence="2" type="ordered locus">Mesil_1385</name>
</gene>
<dbReference type="KEGG" id="msv:Mesil_1385"/>
<dbReference type="AlphaFoldDB" id="D7BES5"/>
<dbReference type="SUPFAM" id="SSF51905">
    <property type="entry name" value="FAD/NAD(P)-binding domain"/>
    <property type="match status" value="1"/>
</dbReference>
<feature type="domain" description="Amine oxidase" evidence="1">
    <location>
        <begin position="11"/>
        <end position="476"/>
    </location>
</feature>
<sequence>MRVIVIGAGVGGLTAAALLAKAGLEVTVLEAHLYPGGSAGTFVHRGYRFDAGATLLAGFDPDGVFTRLEQWLGLEFPVQRLSAGESLMRVFLPEGRSVDRPVGRSYEQAAQLEAFGPWVGGFWTWQERRAQALWSLAAGLPFPPANLDELGRLVRTGVPWAKQHWRELPGILTDFVRRTSAHAPPIPAFRRFLDAQLLIASQADADRTYALFGAAALDLPHRGVALPRGGMGVVAETLARAVEMQGGRVLYRHRVNRLVVHGGRLQAVEVVLGGRRRGQREVLEGDLFVANLTPGSLAGLLGRPGTPPSDGWGAFVVHAVLPEPDLPPGPPYRQWAGEGDWVFVSLAEGARRGSPGVWVLSASVHTPLSEWRGLSEEEYRARKKAWQDRVERQVERIIPGFRESARLILGASPRTFAFYTSRQDGWVGGYPQIHPFRTPSPKTPYPNLFRVGETIFPGQSVPAVAMGGIRVAEGILTKLGAKYKYPTGSFPT</sequence>
<proteinExistence type="predicted"/>
<organism evidence="2 3">
    <name type="scientific">Allomeiothermus silvanus (strain ATCC 700542 / DSM 9946 / NBRC 106475 / NCIMB 13440 / VI-R2)</name>
    <name type="common">Thermus silvanus</name>
    <dbReference type="NCBI Taxonomy" id="526227"/>
    <lineage>
        <taxon>Bacteria</taxon>
        <taxon>Thermotogati</taxon>
        <taxon>Deinococcota</taxon>
        <taxon>Deinococci</taxon>
        <taxon>Thermales</taxon>
        <taxon>Thermaceae</taxon>
        <taxon>Allomeiothermus</taxon>
    </lineage>
</organism>
<dbReference type="InterPro" id="IPR045892">
    <property type="entry name" value="CrtISO-like"/>
</dbReference>
<reference evidence="2 3" key="1">
    <citation type="journal article" date="2010" name="Stand. Genomic Sci.">
        <title>Complete genome sequence of Meiothermus silvanus type strain (VI-R2).</title>
        <authorList>
            <person name="Sikorski J."/>
            <person name="Tindall B.J."/>
            <person name="Lowry S."/>
            <person name="Lucas S."/>
            <person name="Nolan M."/>
            <person name="Copeland A."/>
            <person name="Glavina Del Rio T."/>
            <person name="Tice H."/>
            <person name="Cheng J.F."/>
            <person name="Han C."/>
            <person name="Pitluck S."/>
            <person name="Liolios K."/>
            <person name="Ivanova N."/>
            <person name="Mavromatis K."/>
            <person name="Mikhailova N."/>
            <person name="Pati A."/>
            <person name="Goodwin L."/>
            <person name="Chen A."/>
            <person name="Palaniappan K."/>
            <person name="Land M."/>
            <person name="Hauser L."/>
            <person name="Chang Y.J."/>
            <person name="Jeffries C.D."/>
            <person name="Rohde M."/>
            <person name="Goker M."/>
            <person name="Woyke T."/>
            <person name="Bristow J."/>
            <person name="Eisen J.A."/>
            <person name="Markowitz V."/>
            <person name="Hugenholtz P."/>
            <person name="Kyrpides N.C."/>
            <person name="Klenk H.P."/>
            <person name="Lapidus A."/>
        </authorList>
    </citation>
    <scope>NUCLEOTIDE SEQUENCE [LARGE SCALE GENOMIC DNA]</scope>
    <source>
        <strain evidence="3">ATCC 700542 / DSM 9946 / VI-R2</strain>
    </source>
</reference>
<dbReference type="GO" id="GO:0016116">
    <property type="term" value="P:carotenoid metabolic process"/>
    <property type="evidence" value="ECO:0007669"/>
    <property type="project" value="InterPro"/>
</dbReference>
<dbReference type="InterPro" id="IPR036188">
    <property type="entry name" value="FAD/NAD-bd_sf"/>
</dbReference>
<dbReference type="OrthoDB" id="9794630at2"/>
<evidence type="ECO:0000259" key="1">
    <source>
        <dbReference type="Pfam" id="PF01593"/>
    </source>
</evidence>
<dbReference type="GO" id="GO:0016491">
    <property type="term" value="F:oxidoreductase activity"/>
    <property type="evidence" value="ECO:0007669"/>
    <property type="project" value="InterPro"/>
</dbReference>
<name>D7BES5_ALLS1</name>
<dbReference type="Gene3D" id="3.50.50.60">
    <property type="entry name" value="FAD/NAD(P)-binding domain"/>
    <property type="match status" value="2"/>
</dbReference>
<dbReference type="PANTHER" id="PTHR46313:SF3">
    <property type="entry name" value="PROLYCOPENE ISOMERASE, CHLOROPLASTIC"/>
    <property type="match status" value="1"/>
</dbReference>
<dbReference type="eggNOG" id="COG1233">
    <property type="taxonomic scope" value="Bacteria"/>
</dbReference>
<keyword evidence="3" id="KW-1185">Reference proteome</keyword>
<evidence type="ECO:0000313" key="3">
    <source>
        <dbReference type="Proteomes" id="UP000001916"/>
    </source>
</evidence>
<dbReference type="STRING" id="526227.Mesil_1385"/>
<evidence type="ECO:0000313" key="2">
    <source>
        <dbReference type="EMBL" id="ADH63278.1"/>
    </source>
</evidence>
<dbReference type="InterPro" id="IPR002937">
    <property type="entry name" value="Amino_oxidase"/>
</dbReference>
<dbReference type="HOGENOM" id="CLU_019722_4_2_0"/>
<protein>
    <submittedName>
        <fullName evidence="2">FAD dependent oxidoreductase</fullName>
    </submittedName>
</protein>
<dbReference type="Proteomes" id="UP000001916">
    <property type="component" value="Chromosome"/>
</dbReference>
<dbReference type="RefSeq" id="WP_013157847.1">
    <property type="nucleotide sequence ID" value="NC_014212.1"/>
</dbReference>
<dbReference type="EMBL" id="CP002042">
    <property type="protein sequence ID" value="ADH63278.1"/>
    <property type="molecule type" value="Genomic_DNA"/>
</dbReference>
<dbReference type="PANTHER" id="PTHR46313">
    <property type="match status" value="1"/>
</dbReference>
<accession>D7BES5</accession>